<keyword evidence="1" id="KW-0732">Signal</keyword>
<comment type="caution">
    <text evidence="2">The sequence shown here is derived from an EMBL/GenBank/DDBJ whole genome shotgun (WGS) entry which is preliminary data.</text>
</comment>
<protein>
    <submittedName>
        <fullName evidence="2">Uncharacterized protein</fullName>
    </submittedName>
</protein>
<dbReference type="EMBL" id="MCFI01000022">
    <property type="protein sequence ID" value="ORY76616.1"/>
    <property type="molecule type" value="Genomic_DNA"/>
</dbReference>
<reference evidence="2 3" key="1">
    <citation type="submission" date="2016-07" db="EMBL/GenBank/DDBJ databases">
        <title>Pervasive Adenine N6-methylation of Active Genes in Fungi.</title>
        <authorList>
            <consortium name="DOE Joint Genome Institute"/>
            <person name="Mondo S.J."/>
            <person name="Dannebaum R.O."/>
            <person name="Kuo R.C."/>
            <person name="Labutti K."/>
            <person name="Haridas S."/>
            <person name="Kuo A."/>
            <person name="Salamov A."/>
            <person name="Ahrendt S.R."/>
            <person name="Lipzen A."/>
            <person name="Sullivan W."/>
            <person name="Andreopoulos W.B."/>
            <person name="Clum A."/>
            <person name="Lindquist E."/>
            <person name="Daum C."/>
            <person name="Ramamoorthy G.K."/>
            <person name="Gryganskyi A."/>
            <person name="Culley D."/>
            <person name="Magnuson J.K."/>
            <person name="James T.Y."/>
            <person name="O'Malley M.A."/>
            <person name="Stajich J.E."/>
            <person name="Spatafora J.W."/>
            <person name="Visel A."/>
            <person name="Grigoriev I.V."/>
        </authorList>
    </citation>
    <scope>NUCLEOTIDE SEQUENCE [LARGE SCALE GENOMIC DNA]</scope>
    <source>
        <strain evidence="2 3">12-1054</strain>
    </source>
</reference>
<gene>
    <name evidence="2" type="ORF">BCR37DRAFT_383238</name>
</gene>
<feature type="signal peptide" evidence="1">
    <location>
        <begin position="1"/>
        <end position="30"/>
    </location>
</feature>
<dbReference type="GeneID" id="63786617"/>
<dbReference type="RefSeq" id="XP_040722696.1">
    <property type="nucleotide sequence ID" value="XM_040870018.1"/>
</dbReference>
<keyword evidence="3" id="KW-1185">Reference proteome</keyword>
<dbReference type="Proteomes" id="UP000193685">
    <property type="component" value="Unassembled WGS sequence"/>
</dbReference>
<organism evidence="2 3">
    <name type="scientific">Protomyces lactucae-debilis</name>
    <dbReference type="NCBI Taxonomy" id="2754530"/>
    <lineage>
        <taxon>Eukaryota</taxon>
        <taxon>Fungi</taxon>
        <taxon>Dikarya</taxon>
        <taxon>Ascomycota</taxon>
        <taxon>Taphrinomycotina</taxon>
        <taxon>Taphrinomycetes</taxon>
        <taxon>Taphrinales</taxon>
        <taxon>Protomycetaceae</taxon>
        <taxon>Protomyces</taxon>
    </lineage>
</organism>
<dbReference type="AlphaFoldDB" id="A0A1Y2EZS1"/>
<evidence type="ECO:0000256" key="1">
    <source>
        <dbReference type="SAM" id="SignalP"/>
    </source>
</evidence>
<dbReference type="PROSITE" id="PS51257">
    <property type="entry name" value="PROKAR_LIPOPROTEIN"/>
    <property type="match status" value="1"/>
</dbReference>
<sequence>MHTNKGKTHNLPFLLSMLSLCLLQMASTLASSCDGELASIFGLDVTRWGFNCTNIQAEDNLCIFPPKTCYYWSLKPGHKPQMKISGLKIKYAPSAKDLRIRPCKMLPEEDFIFPCWILKLDWSNEQGRQLFAPQYRAHGNPHIIFCGQETRQDSSIPKNFARQAKALFPNHDYVASCALHYDPDRGQKMSCSLFTAPC</sequence>
<evidence type="ECO:0000313" key="2">
    <source>
        <dbReference type="EMBL" id="ORY76616.1"/>
    </source>
</evidence>
<name>A0A1Y2EZS1_PROLT</name>
<feature type="chain" id="PRO_5013141582" evidence="1">
    <location>
        <begin position="31"/>
        <end position="198"/>
    </location>
</feature>
<proteinExistence type="predicted"/>
<evidence type="ECO:0000313" key="3">
    <source>
        <dbReference type="Proteomes" id="UP000193685"/>
    </source>
</evidence>
<accession>A0A1Y2EZS1</accession>